<feature type="domain" description="Thiamine pyrophosphate enzyme N-terminal TPP-binding" evidence="6">
    <location>
        <begin position="3"/>
        <end position="122"/>
    </location>
</feature>
<dbReference type="CDD" id="cd02002">
    <property type="entry name" value="TPP_BFDC"/>
    <property type="match status" value="1"/>
</dbReference>
<dbReference type="InterPro" id="IPR012000">
    <property type="entry name" value="Thiamin_PyroP_enz_cen_dom"/>
</dbReference>
<dbReference type="InterPro" id="IPR000399">
    <property type="entry name" value="TPP-bd_CS"/>
</dbReference>
<dbReference type="SUPFAM" id="SSF52518">
    <property type="entry name" value="Thiamin diphosphate-binding fold (THDP-binding)"/>
    <property type="match status" value="2"/>
</dbReference>
<name>A0ABT2LWP3_9HYPH</name>
<dbReference type="Pfam" id="PF00205">
    <property type="entry name" value="TPP_enzyme_M"/>
    <property type="match status" value="1"/>
</dbReference>
<evidence type="ECO:0000259" key="4">
    <source>
        <dbReference type="Pfam" id="PF00205"/>
    </source>
</evidence>
<feature type="domain" description="Thiamine pyrophosphate enzyme TPP-binding" evidence="5">
    <location>
        <begin position="410"/>
        <end position="564"/>
    </location>
</feature>
<dbReference type="NCBIfam" id="NF006203">
    <property type="entry name" value="PRK08327.1"/>
    <property type="match status" value="1"/>
</dbReference>
<accession>A0ABT2LWP3</accession>
<comment type="similarity">
    <text evidence="1 3">Belongs to the TPP enzyme family.</text>
</comment>
<dbReference type="SUPFAM" id="SSF52467">
    <property type="entry name" value="DHS-like NAD/FAD-binding domain"/>
    <property type="match status" value="1"/>
</dbReference>
<keyword evidence="8" id="KW-1185">Reference proteome</keyword>
<dbReference type="RefSeq" id="WP_260906498.1">
    <property type="nucleotide sequence ID" value="NZ_JAOCZP010000009.1"/>
</dbReference>
<evidence type="ECO:0000313" key="7">
    <source>
        <dbReference type="EMBL" id="MCT7377808.1"/>
    </source>
</evidence>
<dbReference type="PANTHER" id="PTHR18968:SF164">
    <property type="entry name" value="PYRUVATE DECARBOXYLASE"/>
    <property type="match status" value="1"/>
</dbReference>
<comment type="caution">
    <text evidence="7">The sequence shown here is derived from an EMBL/GenBank/DDBJ whole genome shotgun (WGS) entry which is preliminary data.</text>
</comment>
<dbReference type="CDD" id="cd07035">
    <property type="entry name" value="TPP_PYR_POX_like"/>
    <property type="match status" value="1"/>
</dbReference>
<evidence type="ECO:0000256" key="2">
    <source>
        <dbReference type="ARBA" id="ARBA00023052"/>
    </source>
</evidence>
<dbReference type="EMBL" id="JAOCZP010000009">
    <property type="protein sequence ID" value="MCT7377808.1"/>
    <property type="molecule type" value="Genomic_DNA"/>
</dbReference>
<dbReference type="Gene3D" id="3.40.50.970">
    <property type="match status" value="2"/>
</dbReference>
<dbReference type="Gene3D" id="3.40.50.1220">
    <property type="entry name" value="TPP-binding domain"/>
    <property type="match status" value="1"/>
</dbReference>
<reference evidence="7 8" key="1">
    <citation type="submission" date="2022-09" db="EMBL/GenBank/DDBJ databases">
        <title>Chelativorans salina sp. nov., a novel slightly halophilic bacterium isolated from a saline lake sediment enrichment.</title>
        <authorList>
            <person name="Gao L."/>
            <person name="Fang B.-Z."/>
            <person name="Li W.-J."/>
        </authorList>
    </citation>
    <scope>NUCLEOTIDE SEQUENCE [LARGE SCALE GENOMIC DNA]</scope>
    <source>
        <strain evidence="7 8">EGI FJ00035</strain>
    </source>
</reference>
<dbReference type="PROSITE" id="PS00187">
    <property type="entry name" value="TPP_ENZYMES"/>
    <property type="match status" value="1"/>
</dbReference>
<keyword evidence="2 3" id="KW-0786">Thiamine pyrophosphate</keyword>
<proteinExistence type="inferred from homology"/>
<organism evidence="7 8">
    <name type="scientific">Chelativorans salis</name>
    <dbReference type="NCBI Taxonomy" id="2978478"/>
    <lineage>
        <taxon>Bacteria</taxon>
        <taxon>Pseudomonadati</taxon>
        <taxon>Pseudomonadota</taxon>
        <taxon>Alphaproteobacteria</taxon>
        <taxon>Hyphomicrobiales</taxon>
        <taxon>Phyllobacteriaceae</taxon>
        <taxon>Chelativorans</taxon>
    </lineage>
</organism>
<dbReference type="InterPro" id="IPR045229">
    <property type="entry name" value="TPP_enz"/>
</dbReference>
<dbReference type="InterPro" id="IPR011766">
    <property type="entry name" value="TPP_enzyme_TPP-bd"/>
</dbReference>
<feature type="domain" description="Thiamine pyrophosphate enzyme central" evidence="4">
    <location>
        <begin position="207"/>
        <end position="315"/>
    </location>
</feature>
<evidence type="ECO:0000259" key="5">
    <source>
        <dbReference type="Pfam" id="PF02775"/>
    </source>
</evidence>
<evidence type="ECO:0000256" key="3">
    <source>
        <dbReference type="RuleBase" id="RU362132"/>
    </source>
</evidence>
<dbReference type="Pfam" id="PF02776">
    <property type="entry name" value="TPP_enzyme_N"/>
    <property type="match status" value="1"/>
</dbReference>
<gene>
    <name evidence="7" type="ORF">N5A92_22555</name>
</gene>
<evidence type="ECO:0000259" key="6">
    <source>
        <dbReference type="Pfam" id="PF02776"/>
    </source>
</evidence>
<dbReference type="InterPro" id="IPR029061">
    <property type="entry name" value="THDP-binding"/>
</dbReference>
<dbReference type="Proteomes" id="UP001320831">
    <property type="component" value="Unassembled WGS sequence"/>
</dbReference>
<dbReference type="PANTHER" id="PTHR18968">
    <property type="entry name" value="THIAMINE PYROPHOSPHATE ENZYMES"/>
    <property type="match status" value="1"/>
</dbReference>
<evidence type="ECO:0000313" key="8">
    <source>
        <dbReference type="Proteomes" id="UP001320831"/>
    </source>
</evidence>
<dbReference type="Pfam" id="PF02775">
    <property type="entry name" value="TPP_enzyme_C"/>
    <property type="match status" value="1"/>
</dbReference>
<protein>
    <submittedName>
        <fullName evidence="7">Thiamine pyrophosphate-requiring protein</fullName>
    </submittedName>
</protein>
<sequence>MYTASTAFLEALSEAGVSHIFANFGSDHPALIEAIAEARAEGRKVPMIITCPNEMVGMSAAHGFAQVSGQAQAVLVHVECGTQALAGAVHNAAKGRVPMLVFAGASPFTQEGELKGSRNEFIQWIQDVHDQRGIVRGYMKYDNEIRTGRNVKQLVHRALQIASSDPRGPAYLMGAREVMEETLSSPVEIDPDAWRPLAPSPLPDEAVETLLTALEGAERPLVVTSYLGRNPKAAEQLVLLCEALGVGVLESVPNAMNFPHDNPLYQGNQWNEPHQNATLAEADCVLVIDSDVPWIPTVSRPREGVPIFHIDVDPLKENMPLWYIGARASFRAHAETALRQLNTALARRKPDQARVHARSEHYRRTSRERVKALDALEKADGAITPEFLTACVRRHIDDDTIVLNEGITNYPTIFNHLAMRRPGSIFTAGGGSLGWSGGAAIGAKLAAPNKTVVSLTGDGSYMFSVPSSVHWIAANYKTPFLQIVYNNRGWKAPRFSTLAVHPDGYASRANDIDVAFDPPPDYAGIAAAAGAGYARKVEGPEEVEEAVGEAFETVRKGESAAVLDVWLPHL</sequence>
<evidence type="ECO:0000256" key="1">
    <source>
        <dbReference type="ARBA" id="ARBA00007812"/>
    </source>
</evidence>
<dbReference type="InterPro" id="IPR029035">
    <property type="entry name" value="DHS-like_NAD/FAD-binding_dom"/>
</dbReference>
<dbReference type="InterPro" id="IPR012001">
    <property type="entry name" value="Thiamin_PyroP_enz_TPP-bd_dom"/>
</dbReference>